<dbReference type="Gene3D" id="3.20.20.190">
    <property type="entry name" value="Phosphatidylinositol (PI) phosphodiesterase"/>
    <property type="match status" value="1"/>
</dbReference>
<feature type="domain" description="SPX" evidence="6">
    <location>
        <begin position="1"/>
        <end position="147"/>
    </location>
</feature>
<dbReference type="InterPro" id="IPR017946">
    <property type="entry name" value="PLC-like_Pdiesterase_TIM-brl"/>
</dbReference>
<comment type="caution">
    <text evidence="8">The sequence shown here is derived from an EMBL/GenBank/DDBJ whole genome shotgun (WGS) entry which is preliminary data.</text>
</comment>
<keyword evidence="1" id="KW-0677">Repeat</keyword>
<evidence type="ECO:0000256" key="3">
    <source>
        <dbReference type="ARBA" id="ARBA00023043"/>
    </source>
</evidence>
<dbReference type="PANTHER" id="PTHR22958">
    <property type="entry name" value="GLYCEROPHOSPHORYL DIESTER PHOSPHODIESTERASE"/>
    <property type="match status" value="1"/>
</dbReference>
<sequence>MKFGKTFTNHQIPEWTGYYINYKDLKRQIKLVVELSNQTAKEGAIAGFFFTLDRNVEKVDEFYNRQYLEYERRFERISSLVLNGESKEINDSLTDEEIEEVSGILMELRSSFRNLKWFAELNKRGFVKILKKFDKKTVSNQKDAYLATKVDPLLFANEQQIVAILSQIGETLTRFSSSSVKTTPSARTTKYSTTTSTRVDVDTFAGFIETDDDVGLLRALEDHFPESTSPIKLNIALLTKSALRGSLRCFSKVLDLVGTLADPADINGRNFFHHYIIALGRRQLAETEESEESVNNKSPVSSLIDLSYTPKTPLQSPLTRKATTATVSSLRFIMESIPERFRASLSELDQHKRTPLHHASKYGLVEETKIIVEFLKKWNQWDDTVALADVSKWGDSEGFTPLSLAIREKQIELVKILVSGQRLTDSNMLILATRLDSAELLQVLLSQEGLNVNHEDSNGESLLFIACKLNRFECVKLLLQHRANVEIKESSYGWTPIFIACINGFEQIVSLLKSSGARYDQCDASGWLPMEHACLRGHLTIADLVKPQDYDENMVKPYLQSTSNSNSNSNSRADSASPSLKQQQEPVKSFGHRYLKSQECMIVITLGSNDTRSTESALRLDKVPVSQTHSTKLDTALSLVIHRKGAHPERELPTVIDLPIDDAEPIIINCGSGADPANEVIFFDIVPTYGEQQTLGRGVASVKALVPKVGPNKTLLNKACSISILELESLDVLGSINFELLLVTPFEHPNMSPTRTETYWKSLITSRVIGHRGLGKNSNTRASLQLGENTVESFIAAASLGASYVEFDVQLTKDSQPVIYHDFLVAESGVDIPMHELTLEQFLHLGDMNGTAAASTSSASASASASGSSEGSTIDLDSKAATTVADTETIKPKLRARSSSHSVHLDRLSKDQELNHANLEKMKLTRTYKVNKGFKGNSRGLNIASSFVTLKDLFKKVPKNVGFNIECKYPLLYELQDEDLGELFIELNHWVDTVLKTVFDHADGRDVIFSSFHPETCMLLSLKQPSIPVLFLTESGTSYMPDTRTDSLQSAIRFCKKWNLLGIVSESKPILKCPRLVSIVKQQGLVCFTYGSENNKPENSKLQMSSGVDAVIVDSVLAVRKGLQAKDTTTSIFTV</sequence>
<evidence type="ECO:0000259" key="7">
    <source>
        <dbReference type="PROSITE" id="PS51704"/>
    </source>
</evidence>
<gene>
    <name evidence="8" type="ORF">WICPIJ_007376</name>
</gene>
<dbReference type="Pfam" id="PF03105">
    <property type="entry name" value="SPX"/>
    <property type="match status" value="2"/>
</dbReference>
<dbReference type="PROSITE" id="PS50088">
    <property type="entry name" value="ANK_REPEAT"/>
    <property type="match status" value="2"/>
</dbReference>
<reference evidence="8" key="1">
    <citation type="journal article" date="2021" name="Open Biol.">
        <title>Shared evolutionary footprints suggest mitochondrial oxidative damage underlies multiple complex I losses in fungi.</title>
        <authorList>
            <person name="Schikora-Tamarit M.A."/>
            <person name="Marcet-Houben M."/>
            <person name="Nosek J."/>
            <person name="Gabaldon T."/>
        </authorList>
    </citation>
    <scope>NUCLEOTIDE SEQUENCE</scope>
    <source>
        <strain evidence="8">CBS2887</strain>
    </source>
</reference>
<dbReference type="Pfam" id="PF12796">
    <property type="entry name" value="Ank_2"/>
    <property type="match status" value="1"/>
</dbReference>
<dbReference type="InterPro" id="IPR002110">
    <property type="entry name" value="Ankyrin_rpt"/>
</dbReference>
<dbReference type="InterPro" id="IPR051578">
    <property type="entry name" value="GDPD"/>
</dbReference>
<dbReference type="PROSITE" id="PS51382">
    <property type="entry name" value="SPX"/>
    <property type="match status" value="1"/>
</dbReference>
<feature type="repeat" description="ANK" evidence="4">
    <location>
        <begin position="458"/>
        <end position="490"/>
    </location>
</feature>
<protein>
    <recommendedName>
        <fullName evidence="10">Glycerophosphocholine phosphodiesterase</fullName>
    </recommendedName>
</protein>
<dbReference type="InterPro" id="IPR057506">
    <property type="entry name" value="C2_GPCPD1"/>
</dbReference>
<feature type="repeat" description="ANK" evidence="4">
    <location>
        <begin position="492"/>
        <end position="524"/>
    </location>
</feature>
<dbReference type="SMART" id="SM00248">
    <property type="entry name" value="ANK"/>
    <property type="match status" value="5"/>
</dbReference>
<keyword evidence="2" id="KW-0378">Hydrolase</keyword>
<dbReference type="Pfam" id="PF03009">
    <property type="entry name" value="GDPD"/>
    <property type="match status" value="2"/>
</dbReference>
<evidence type="ECO:0000256" key="2">
    <source>
        <dbReference type="ARBA" id="ARBA00022801"/>
    </source>
</evidence>
<keyword evidence="9" id="KW-1185">Reference proteome</keyword>
<dbReference type="EMBL" id="JAEUBG010004337">
    <property type="protein sequence ID" value="KAH3681650.1"/>
    <property type="molecule type" value="Genomic_DNA"/>
</dbReference>
<organism evidence="8 9">
    <name type="scientific">Wickerhamomyces pijperi</name>
    <name type="common">Yeast</name>
    <name type="synonym">Pichia pijperi</name>
    <dbReference type="NCBI Taxonomy" id="599730"/>
    <lineage>
        <taxon>Eukaryota</taxon>
        <taxon>Fungi</taxon>
        <taxon>Dikarya</taxon>
        <taxon>Ascomycota</taxon>
        <taxon>Saccharomycotina</taxon>
        <taxon>Saccharomycetes</taxon>
        <taxon>Phaffomycetales</taxon>
        <taxon>Wickerhamomycetaceae</taxon>
        <taxon>Wickerhamomyces</taxon>
    </lineage>
</organism>
<dbReference type="GO" id="GO:0046475">
    <property type="term" value="P:glycerophospholipid catabolic process"/>
    <property type="evidence" value="ECO:0007669"/>
    <property type="project" value="TreeGrafter"/>
</dbReference>
<dbReference type="AlphaFoldDB" id="A0A9P8TK49"/>
<evidence type="ECO:0000313" key="8">
    <source>
        <dbReference type="EMBL" id="KAH3681650.1"/>
    </source>
</evidence>
<feature type="compositionally biased region" description="Low complexity" evidence="5">
    <location>
        <begin position="561"/>
        <end position="579"/>
    </location>
</feature>
<dbReference type="PANTHER" id="PTHR22958:SF1">
    <property type="entry name" value="GLYCEROPHOSPHOCHOLINE PHOSPHODIESTERASE GPCPD1"/>
    <property type="match status" value="1"/>
</dbReference>
<dbReference type="InterPro" id="IPR030395">
    <property type="entry name" value="GP_PDE_dom"/>
</dbReference>
<evidence type="ECO:0000256" key="5">
    <source>
        <dbReference type="SAM" id="MobiDB-lite"/>
    </source>
</evidence>
<dbReference type="Gene3D" id="1.25.40.20">
    <property type="entry name" value="Ankyrin repeat-containing domain"/>
    <property type="match status" value="2"/>
</dbReference>
<reference evidence="8" key="2">
    <citation type="submission" date="2021-01" db="EMBL/GenBank/DDBJ databases">
        <authorList>
            <person name="Schikora-Tamarit M.A."/>
        </authorList>
    </citation>
    <scope>NUCLEOTIDE SEQUENCE</scope>
    <source>
        <strain evidence="8">CBS2887</strain>
    </source>
</reference>
<dbReference type="PROSITE" id="PS51704">
    <property type="entry name" value="GP_PDE"/>
    <property type="match status" value="1"/>
</dbReference>
<evidence type="ECO:0008006" key="10">
    <source>
        <dbReference type="Google" id="ProtNLM"/>
    </source>
</evidence>
<dbReference type="InterPro" id="IPR004331">
    <property type="entry name" value="SPX_dom"/>
</dbReference>
<dbReference type="Proteomes" id="UP000774326">
    <property type="component" value="Unassembled WGS sequence"/>
</dbReference>
<dbReference type="CDD" id="cd14484">
    <property type="entry name" value="SPX_GDE1_like"/>
    <property type="match status" value="1"/>
</dbReference>
<keyword evidence="3 4" id="KW-0040">ANK repeat</keyword>
<proteinExistence type="predicted"/>
<accession>A0A9P8TK49</accession>
<feature type="domain" description="GP-PDE" evidence="7">
    <location>
        <begin position="766"/>
        <end position="1123"/>
    </location>
</feature>
<dbReference type="PROSITE" id="PS50007">
    <property type="entry name" value="PIPLC_X_DOMAIN"/>
    <property type="match status" value="1"/>
</dbReference>
<dbReference type="SUPFAM" id="SSF48403">
    <property type="entry name" value="Ankyrin repeat"/>
    <property type="match status" value="1"/>
</dbReference>
<evidence type="ECO:0000259" key="6">
    <source>
        <dbReference type="PROSITE" id="PS51382"/>
    </source>
</evidence>
<dbReference type="OrthoDB" id="197419at2759"/>
<dbReference type="GO" id="GO:0047389">
    <property type="term" value="F:glycerophosphocholine phosphodiesterase activity"/>
    <property type="evidence" value="ECO:0007669"/>
    <property type="project" value="TreeGrafter"/>
</dbReference>
<dbReference type="InterPro" id="IPR036770">
    <property type="entry name" value="Ankyrin_rpt-contain_sf"/>
</dbReference>
<evidence type="ECO:0000256" key="4">
    <source>
        <dbReference type="PROSITE-ProRule" id="PRU00023"/>
    </source>
</evidence>
<dbReference type="SUPFAM" id="SSF51695">
    <property type="entry name" value="PLC-like phosphodiesterases"/>
    <property type="match status" value="1"/>
</dbReference>
<feature type="region of interest" description="Disordered" evidence="5">
    <location>
        <begin position="558"/>
        <end position="588"/>
    </location>
</feature>
<evidence type="ECO:0000313" key="9">
    <source>
        <dbReference type="Proteomes" id="UP000774326"/>
    </source>
</evidence>
<dbReference type="Pfam" id="PF25329">
    <property type="entry name" value="C2_GDE1"/>
    <property type="match status" value="1"/>
</dbReference>
<evidence type="ECO:0000256" key="1">
    <source>
        <dbReference type="ARBA" id="ARBA00022737"/>
    </source>
</evidence>
<name>A0A9P8TK49_WICPI</name>
<dbReference type="Pfam" id="PF13637">
    <property type="entry name" value="Ank_4"/>
    <property type="match status" value="1"/>
</dbReference>